<dbReference type="Proteomes" id="UP001054945">
    <property type="component" value="Unassembled WGS sequence"/>
</dbReference>
<dbReference type="AlphaFoldDB" id="A0AAV4Q454"/>
<accession>A0AAV4Q454</accession>
<keyword evidence="2" id="KW-1185">Reference proteome</keyword>
<evidence type="ECO:0000313" key="1">
    <source>
        <dbReference type="EMBL" id="GIY04114.1"/>
    </source>
</evidence>
<sequence length="85" mass="9697">MQFPRRIRMSGSRLFPNIPLFISGLPCRFLASPTCHPVHVLSKSLCHLCIRKRLDSMLPFTHSPQRHLLTEIEIVGFSVGMVKIV</sequence>
<evidence type="ECO:0000313" key="2">
    <source>
        <dbReference type="Proteomes" id="UP001054945"/>
    </source>
</evidence>
<name>A0AAV4Q454_CAEEX</name>
<reference evidence="1 2" key="1">
    <citation type="submission" date="2021-06" db="EMBL/GenBank/DDBJ databases">
        <title>Caerostris extrusa draft genome.</title>
        <authorList>
            <person name="Kono N."/>
            <person name="Arakawa K."/>
        </authorList>
    </citation>
    <scope>NUCLEOTIDE SEQUENCE [LARGE SCALE GENOMIC DNA]</scope>
</reference>
<dbReference type="EMBL" id="BPLR01005669">
    <property type="protein sequence ID" value="GIY04114.1"/>
    <property type="molecule type" value="Genomic_DNA"/>
</dbReference>
<proteinExistence type="predicted"/>
<comment type="caution">
    <text evidence="1">The sequence shown here is derived from an EMBL/GenBank/DDBJ whole genome shotgun (WGS) entry which is preliminary data.</text>
</comment>
<protein>
    <submittedName>
        <fullName evidence="1">Uncharacterized protein</fullName>
    </submittedName>
</protein>
<gene>
    <name evidence="1" type="ORF">CEXT_448441</name>
</gene>
<organism evidence="1 2">
    <name type="scientific">Caerostris extrusa</name>
    <name type="common">Bark spider</name>
    <name type="synonym">Caerostris bankana</name>
    <dbReference type="NCBI Taxonomy" id="172846"/>
    <lineage>
        <taxon>Eukaryota</taxon>
        <taxon>Metazoa</taxon>
        <taxon>Ecdysozoa</taxon>
        <taxon>Arthropoda</taxon>
        <taxon>Chelicerata</taxon>
        <taxon>Arachnida</taxon>
        <taxon>Araneae</taxon>
        <taxon>Araneomorphae</taxon>
        <taxon>Entelegynae</taxon>
        <taxon>Araneoidea</taxon>
        <taxon>Araneidae</taxon>
        <taxon>Caerostris</taxon>
    </lineage>
</organism>